<dbReference type="Gene3D" id="3.40.50.300">
    <property type="entry name" value="P-loop containing nucleotide triphosphate hydrolases"/>
    <property type="match status" value="2"/>
</dbReference>
<name>A0A4R6IZR9_9ACTN</name>
<feature type="region of interest" description="Disordered" evidence="1">
    <location>
        <begin position="1"/>
        <end position="34"/>
    </location>
</feature>
<comment type="caution">
    <text evidence="2">The sequence shown here is derived from an EMBL/GenBank/DDBJ whole genome shotgun (WGS) entry which is preliminary data.</text>
</comment>
<sequence>MESIQQQRPRSHPNCELPARRRSNDLPLDAYGSDDGTSAGTPLSIAISGPDNVGKTTQIRILARRVGRDAHLAGPLDHYDSRWPAIRNGGMADWWFHTASMEEVADVLASSYLERSRARLSATTWLVDRGMPMLEASVAATVAVREGVGHRQAADRARQLLEPFSHDIARTEASEFGVVLLQDDDPIVGVARSLEREPAVTETYVAYQQYLHDQLHRLVDERRFAVRIVAGGRSILAVQNDLRRQLRTVHAAVPEAALARIQVLALGGMSESGKSTVGEYLRTSHGHARLKIGYLIEEAASRCGIDQPYRADAAVRAELLVDSLDRYCAAHHFLGAVSVESLHDYDSTRELRKLLGSQLSVLYVETSAAVRAIRGTAGPADVTERDAVKQDRGASAIVRIADEVIDNNGTRLELERTIDRLVLTSTWPTVTPTATPVEKLNLPAHLASYLSTLVNRLTDVSPVIDLLAVTGSGARGKYQQGWSDLDVLVIAEQDCLPHLRAVLDELASELGGVKLGLTIVTLAECQAGAVTSRLLYVLRLIGTGTVMPLWRRPDLALPVPDADMDVDASVQDGIQAAVELRRQLLRPVPEVRDLYKVTALLAKIMLRFEGVECPSDDEALTVFLLRRHAEQHGGLLKDARMRWKQTQRLAAFVLDQWLSTLVPTGDAA</sequence>
<accession>A0A4R6IZR9</accession>
<dbReference type="SUPFAM" id="SSF81301">
    <property type="entry name" value="Nucleotidyltransferase"/>
    <property type="match status" value="1"/>
</dbReference>
<dbReference type="Proteomes" id="UP000295388">
    <property type="component" value="Unassembled WGS sequence"/>
</dbReference>
<proteinExistence type="predicted"/>
<gene>
    <name evidence="2" type="ORF">EV643_1623</name>
</gene>
<dbReference type="CDD" id="cd05403">
    <property type="entry name" value="NT_KNTase_like"/>
    <property type="match status" value="1"/>
</dbReference>
<dbReference type="AlphaFoldDB" id="A0A4R6IZR9"/>
<evidence type="ECO:0008006" key="4">
    <source>
        <dbReference type="Google" id="ProtNLM"/>
    </source>
</evidence>
<evidence type="ECO:0000313" key="2">
    <source>
        <dbReference type="EMBL" id="TDO27355.1"/>
    </source>
</evidence>
<keyword evidence="3" id="KW-1185">Reference proteome</keyword>
<dbReference type="EMBL" id="SNWQ01000062">
    <property type="protein sequence ID" value="TDO27355.1"/>
    <property type="molecule type" value="Genomic_DNA"/>
</dbReference>
<organism evidence="2 3">
    <name type="scientific">Kribbella caucasensis</name>
    <dbReference type="NCBI Taxonomy" id="2512215"/>
    <lineage>
        <taxon>Bacteria</taxon>
        <taxon>Bacillati</taxon>
        <taxon>Actinomycetota</taxon>
        <taxon>Actinomycetes</taxon>
        <taxon>Propionibacteriales</taxon>
        <taxon>Kribbellaceae</taxon>
        <taxon>Kribbella</taxon>
    </lineage>
</organism>
<dbReference type="InterPro" id="IPR043519">
    <property type="entry name" value="NT_sf"/>
</dbReference>
<protein>
    <recommendedName>
        <fullName evidence="4">Polymerase nucleotidyl transferase domain-containing protein</fullName>
    </recommendedName>
</protein>
<evidence type="ECO:0000313" key="3">
    <source>
        <dbReference type="Proteomes" id="UP000295388"/>
    </source>
</evidence>
<dbReference type="InterPro" id="IPR027417">
    <property type="entry name" value="P-loop_NTPase"/>
</dbReference>
<evidence type="ECO:0000256" key="1">
    <source>
        <dbReference type="SAM" id="MobiDB-lite"/>
    </source>
</evidence>
<dbReference type="SUPFAM" id="SSF52540">
    <property type="entry name" value="P-loop containing nucleoside triphosphate hydrolases"/>
    <property type="match status" value="2"/>
</dbReference>
<reference evidence="2 3" key="1">
    <citation type="submission" date="2019-03" db="EMBL/GenBank/DDBJ databases">
        <title>Genomic Encyclopedia of Type Strains, Phase III (KMG-III): the genomes of soil and plant-associated and newly described type strains.</title>
        <authorList>
            <person name="Whitman W."/>
        </authorList>
    </citation>
    <scope>NUCLEOTIDE SEQUENCE [LARGE SCALE GENOMIC DNA]</scope>
    <source>
        <strain evidence="2 3">VKM Ac-2527</strain>
    </source>
</reference>